<feature type="transmembrane region" description="Helical" evidence="2">
    <location>
        <begin position="250"/>
        <end position="277"/>
    </location>
</feature>
<name>A0AAD5RXF2_9PEZI</name>
<keyword evidence="2" id="KW-0472">Membrane</keyword>
<dbReference type="PROSITE" id="PS51257">
    <property type="entry name" value="PROKAR_LIPOPROTEIN"/>
    <property type="match status" value="1"/>
</dbReference>
<evidence type="ECO:0000256" key="2">
    <source>
        <dbReference type="SAM" id="Phobius"/>
    </source>
</evidence>
<dbReference type="EMBL" id="JAKWBI020000014">
    <property type="protein sequence ID" value="KAJ2906414.1"/>
    <property type="molecule type" value="Genomic_DNA"/>
</dbReference>
<dbReference type="GO" id="GO:0051285">
    <property type="term" value="C:cell cortex of cell tip"/>
    <property type="evidence" value="ECO:0007669"/>
    <property type="project" value="TreeGrafter"/>
</dbReference>
<reference evidence="3" key="1">
    <citation type="submission" date="2022-07" db="EMBL/GenBank/DDBJ databases">
        <title>Draft genome sequence of Zalerion maritima ATCC 34329, a (micro)plastics degrading marine fungus.</title>
        <authorList>
            <person name="Paco A."/>
            <person name="Goncalves M.F.M."/>
            <person name="Rocha-Santos T.A.P."/>
            <person name="Alves A."/>
        </authorList>
    </citation>
    <scope>NUCLEOTIDE SEQUENCE</scope>
    <source>
        <strain evidence="3">ATCC 34329</strain>
    </source>
</reference>
<gene>
    <name evidence="3" type="ORF">MKZ38_001774</name>
</gene>
<dbReference type="AlphaFoldDB" id="A0AAD5RXF2"/>
<proteinExistence type="predicted"/>
<sequence>MGIGRIICVALPFILTACSLICILVAGLAGVADKSLYMFRVNVTGMEFDPTTLDVENLISSRDAEDTKFMPRSPEVKFDWHDERLLEKDDSNNVTSSDLGLADLYDISLWGYCSTDSDGDRTCKKGKFNWASTIVNDTLDQFSSAAALSGENIELPDEIESALKAFSTVVKWTEVAYIAAMVGLAIELFFGVFATCSRAFGCITFIVASVAAIIVCAAASLSTATSVIVVGTVEATAKYYGVRSNFNTTYLAFAWLGAAFALGAGFFWMFTVCCCASSHHSSSRGFKARSVGDGEKNPPTGAYQPLGEQHEMTPPPFYSSGQYGNRANAGRSDMAYEPYSHSRV</sequence>
<feature type="transmembrane region" description="Helical" evidence="2">
    <location>
        <begin position="203"/>
        <end position="230"/>
    </location>
</feature>
<organism evidence="3 4">
    <name type="scientific">Zalerion maritima</name>
    <dbReference type="NCBI Taxonomy" id="339359"/>
    <lineage>
        <taxon>Eukaryota</taxon>
        <taxon>Fungi</taxon>
        <taxon>Dikarya</taxon>
        <taxon>Ascomycota</taxon>
        <taxon>Pezizomycotina</taxon>
        <taxon>Sordariomycetes</taxon>
        <taxon>Lulworthiomycetidae</taxon>
        <taxon>Lulworthiales</taxon>
        <taxon>Lulworthiaceae</taxon>
        <taxon>Zalerion</taxon>
    </lineage>
</organism>
<comment type="caution">
    <text evidence="3">The sequence shown here is derived from an EMBL/GenBank/DDBJ whole genome shotgun (WGS) entry which is preliminary data.</text>
</comment>
<evidence type="ECO:0000313" key="4">
    <source>
        <dbReference type="Proteomes" id="UP001201980"/>
    </source>
</evidence>
<feature type="transmembrane region" description="Helical" evidence="2">
    <location>
        <begin position="7"/>
        <end position="32"/>
    </location>
</feature>
<feature type="region of interest" description="Disordered" evidence="1">
    <location>
        <begin position="287"/>
        <end position="344"/>
    </location>
</feature>
<dbReference type="PANTHER" id="PTHR28019:SF3">
    <property type="entry name" value="INTEGRAL MEMBRANE PROTEIN (AFU_ORTHOLOGUE AFUA_6G07470)"/>
    <property type="match status" value="1"/>
</dbReference>
<keyword evidence="2" id="KW-1133">Transmembrane helix</keyword>
<dbReference type="GO" id="GO:0005886">
    <property type="term" value="C:plasma membrane"/>
    <property type="evidence" value="ECO:0007669"/>
    <property type="project" value="InterPro"/>
</dbReference>
<evidence type="ECO:0000256" key="1">
    <source>
        <dbReference type="SAM" id="MobiDB-lite"/>
    </source>
</evidence>
<keyword evidence="4" id="KW-1185">Reference proteome</keyword>
<dbReference type="PANTHER" id="PTHR28019">
    <property type="entry name" value="CELL MEMBRANE PROTEIN YLR413W-RELATED"/>
    <property type="match status" value="1"/>
</dbReference>
<accession>A0AAD5RXF2</accession>
<dbReference type="Pfam" id="PF06687">
    <property type="entry name" value="SUR7"/>
    <property type="match status" value="1"/>
</dbReference>
<evidence type="ECO:0000313" key="3">
    <source>
        <dbReference type="EMBL" id="KAJ2906414.1"/>
    </source>
</evidence>
<dbReference type="GO" id="GO:0031505">
    <property type="term" value="P:fungal-type cell wall organization"/>
    <property type="evidence" value="ECO:0007669"/>
    <property type="project" value="TreeGrafter"/>
</dbReference>
<dbReference type="Gene3D" id="1.20.140.150">
    <property type="match status" value="1"/>
</dbReference>
<dbReference type="InterPro" id="IPR009571">
    <property type="entry name" value="SUR7/Rim9-like_fungi"/>
</dbReference>
<keyword evidence="2" id="KW-0812">Transmembrane</keyword>
<feature type="transmembrane region" description="Helical" evidence="2">
    <location>
        <begin position="175"/>
        <end position="196"/>
    </location>
</feature>
<dbReference type="InterPro" id="IPR052413">
    <property type="entry name" value="SUR7_domain"/>
</dbReference>
<protein>
    <submittedName>
        <fullName evidence="3">Integral membrane protein</fullName>
    </submittedName>
</protein>
<dbReference type="Proteomes" id="UP001201980">
    <property type="component" value="Unassembled WGS sequence"/>
</dbReference>